<sequence>MPLQPWSRASPETFATKRSAEKTDAADAAGGTAVTGSAAEIMSRARFYAITRAKARGTRGSGSGGVAN</sequence>
<dbReference type="AlphaFoldDB" id="A0A5A8D712"/>
<dbReference type="Proteomes" id="UP000322899">
    <property type="component" value="Unassembled WGS sequence"/>
</dbReference>
<evidence type="ECO:0000313" key="2">
    <source>
        <dbReference type="EMBL" id="KAA0160407.1"/>
    </source>
</evidence>
<organism evidence="2 3">
    <name type="scientific">Cafeteria roenbergensis</name>
    <name type="common">Marine flagellate</name>
    <dbReference type="NCBI Taxonomy" id="33653"/>
    <lineage>
        <taxon>Eukaryota</taxon>
        <taxon>Sar</taxon>
        <taxon>Stramenopiles</taxon>
        <taxon>Bigyra</taxon>
        <taxon>Opalozoa</taxon>
        <taxon>Bicosoecida</taxon>
        <taxon>Cafeteriaceae</taxon>
        <taxon>Cafeteria</taxon>
    </lineage>
</organism>
<accession>A0A5A8D712</accession>
<proteinExistence type="predicted"/>
<gene>
    <name evidence="2" type="ORF">FNF27_08258</name>
</gene>
<evidence type="ECO:0000313" key="3">
    <source>
        <dbReference type="Proteomes" id="UP000322899"/>
    </source>
</evidence>
<protein>
    <submittedName>
        <fullName evidence="2">Uncharacterized protein</fullName>
    </submittedName>
</protein>
<reference evidence="2 3" key="1">
    <citation type="submission" date="2019-07" db="EMBL/GenBank/DDBJ databases">
        <title>Genomes of Cafeteria roenbergensis.</title>
        <authorList>
            <person name="Fischer M.G."/>
            <person name="Hackl T."/>
            <person name="Roman M."/>
        </authorList>
    </citation>
    <scope>NUCLEOTIDE SEQUENCE [LARGE SCALE GENOMIC DNA]</scope>
    <source>
        <strain evidence="2 3">E4-10P</strain>
    </source>
</reference>
<dbReference type="EMBL" id="VLTO01000157">
    <property type="protein sequence ID" value="KAA0160407.1"/>
    <property type="molecule type" value="Genomic_DNA"/>
</dbReference>
<evidence type="ECO:0000256" key="1">
    <source>
        <dbReference type="SAM" id="MobiDB-lite"/>
    </source>
</evidence>
<name>A0A5A8D712_CAFRO</name>
<feature type="region of interest" description="Disordered" evidence="1">
    <location>
        <begin position="1"/>
        <end position="34"/>
    </location>
</feature>
<comment type="caution">
    <text evidence="2">The sequence shown here is derived from an EMBL/GenBank/DDBJ whole genome shotgun (WGS) entry which is preliminary data.</text>
</comment>